<accession>A0A4P6HHX6</accession>
<dbReference type="OrthoDB" id="9773087at2"/>
<feature type="binding site" evidence="13">
    <location>
        <begin position="147"/>
        <end position="150"/>
    </location>
    <ligand>
        <name>ATP</name>
        <dbReference type="ChEBI" id="CHEBI:30616"/>
    </ligand>
</feature>
<feature type="active site" description="Proton donor" evidence="13">
    <location>
        <position position="37"/>
    </location>
</feature>
<dbReference type="GO" id="GO:0005829">
    <property type="term" value="C:cytosol"/>
    <property type="evidence" value="ECO:0007669"/>
    <property type="project" value="TreeGrafter"/>
</dbReference>
<dbReference type="InterPro" id="IPR014729">
    <property type="entry name" value="Rossmann-like_a/b/a_fold"/>
</dbReference>
<dbReference type="AlphaFoldDB" id="A0A4P6HHX6"/>
<evidence type="ECO:0000256" key="1">
    <source>
        <dbReference type="ARBA" id="ARBA00004496"/>
    </source>
</evidence>
<dbReference type="Pfam" id="PF02569">
    <property type="entry name" value="Pantoate_ligase"/>
    <property type="match status" value="1"/>
</dbReference>
<dbReference type="PANTHER" id="PTHR21299:SF1">
    <property type="entry name" value="PANTOATE--BETA-ALANINE LIGASE"/>
    <property type="match status" value="1"/>
</dbReference>
<dbReference type="InterPro" id="IPR042176">
    <property type="entry name" value="Pantoate_ligase_C"/>
</dbReference>
<keyword evidence="7 13" id="KW-0436">Ligase</keyword>
<evidence type="ECO:0000256" key="7">
    <source>
        <dbReference type="ARBA" id="ARBA00022598"/>
    </source>
</evidence>
<comment type="catalytic activity">
    <reaction evidence="11 13">
        <text>(R)-pantoate + beta-alanine + ATP = (R)-pantothenate + AMP + diphosphate + H(+)</text>
        <dbReference type="Rhea" id="RHEA:10912"/>
        <dbReference type="ChEBI" id="CHEBI:15378"/>
        <dbReference type="ChEBI" id="CHEBI:15980"/>
        <dbReference type="ChEBI" id="CHEBI:29032"/>
        <dbReference type="ChEBI" id="CHEBI:30616"/>
        <dbReference type="ChEBI" id="CHEBI:33019"/>
        <dbReference type="ChEBI" id="CHEBI:57966"/>
        <dbReference type="ChEBI" id="CHEBI:456215"/>
        <dbReference type="EC" id="6.3.2.1"/>
    </reaction>
</comment>
<dbReference type="GO" id="GO:0005524">
    <property type="term" value="F:ATP binding"/>
    <property type="evidence" value="ECO:0007669"/>
    <property type="project" value="UniProtKB-KW"/>
</dbReference>
<feature type="binding site" evidence="13">
    <location>
        <position position="61"/>
    </location>
    <ligand>
        <name>beta-alanine</name>
        <dbReference type="ChEBI" id="CHEBI:57966"/>
    </ligand>
</feature>
<dbReference type="EC" id="6.3.2.1" evidence="4 13"/>
<comment type="similarity">
    <text evidence="3 13">Belongs to the pantothenate synthetase family.</text>
</comment>
<dbReference type="SUPFAM" id="SSF52374">
    <property type="entry name" value="Nucleotidylyl transferase"/>
    <property type="match status" value="1"/>
</dbReference>
<evidence type="ECO:0000256" key="11">
    <source>
        <dbReference type="ARBA" id="ARBA00048258"/>
    </source>
</evidence>
<feature type="binding site" evidence="13">
    <location>
        <begin position="184"/>
        <end position="187"/>
    </location>
    <ligand>
        <name>ATP</name>
        <dbReference type="ChEBI" id="CHEBI:30616"/>
    </ligand>
</feature>
<comment type="subcellular location">
    <subcellularLocation>
        <location evidence="1 13">Cytoplasm</location>
    </subcellularLocation>
</comment>
<dbReference type="PANTHER" id="PTHR21299">
    <property type="entry name" value="CYTIDYLATE KINASE/PANTOATE-BETA-ALANINE LIGASE"/>
    <property type="match status" value="1"/>
</dbReference>
<evidence type="ECO:0000256" key="3">
    <source>
        <dbReference type="ARBA" id="ARBA00009256"/>
    </source>
</evidence>
<dbReference type="CDD" id="cd00560">
    <property type="entry name" value="PanC"/>
    <property type="match status" value="1"/>
</dbReference>
<comment type="subunit">
    <text evidence="13">Homodimer.</text>
</comment>
<dbReference type="KEGG" id="dcb:C3Y92_02090"/>
<reference evidence="14 15" key="1">
    <citation type="submission" date="2018-02" db="EMBL/GenBank/DDBJ databases">
        <title>Genome sequence of Desulfovibrio carbinolicus DSM 3852.</title>
        <authorList>
            <person name="Wilbanks E."/>
            <person name="Skennerton C.T."/>
            <person name="Orphan V.J."/>
        </authorList>
    </citation>
    <scope>NUCLEOTIDE SEQUENCE [LARGE SCALE GENOMIC DNA]</scope>
    <source>
        <strain evidence="14 15">DSM 3852</strain>
    </source>
</reference>
<feature type="binding site" evidence="13">
    <location>
        <position position="153"/>
    </location>
    <ligand>
        <name>(R)-pantoate</name>
        <dbReference type="ChEBI" id="CHEBI:15980"/>
    </ligand>
</feature>
<gene>
    <name evidence="13" type="primary">panC</name>
    <name evidence="14" type="ORF">C3Y92_02090</name>
</gene>
<evidence type="ECO:0000256" key="2">
    <source>
        <dbReference type="ARBA" id="ARBA00004990"/>
    </source>
</evidence>
<keyword evidence="8 13" id="KW-0566">Pantothenate biosynthesis</keyword>
<dbReference type="FunFam" id="3.40.50.620:FF:000114">
    <property type="entry name" value="Pantothenate synthetase"/>
    <property type="match status" value="1"/>
</dbReference>
<evidence type="ECO:0000256" key="5">
    <source>
        <dbReference type="ARBA" id="ARBA00014155"/>
    </source>
</evidence>
<dbReference type="Gene3D" id="3.30.1300.10">
    <property type="entry name" value="Pantoate-beta-alanine ligase, C-terminal domain"/>
    <property type="match status" value="1"/>
</dbReference>
<evidence type="ECO:0000256" key="13">
    <source>
        <dbReference type="HAMAP-Rule" id="MF_00158"/>
    </source>
</evidence>
<dbReference type="NCBIfam" id="TIGR00018">
    <property type="entry name" value="panC"/>
    <property type="match status" value="1"/>
</dbReference>
<keyword evidence="6 13" id="KW-0963">Cytoplasm</keyword>
<sequence>MEIIKEPSALRELAGQWTRQGRSVGFVPTMGYLHAGHESLMRLARQRAETVVASVFVNPTQFGPGEDLDAYPRDLKRDAALAEAAGVDVLFAPSPEAMYEPAAATWVEVPTLARHLCGASRPTHFRGVCTVVAKLFLLVRPTVAVFGQKDWQQLAILRRMNADLGFGVEIVGGPIVREADGLALSSRNVRLTPEEREQAPGINAGLALAEAMVRAGEAEAGRILDAVRAHYAAHVPLGEIDYLSCVDPDSLEAVEAIDRSALFAAAVRFSAVRLIDNRLATDLPR</sequence>
<feature type="binding site" evidence="13">
    <location>
        <position position="176"/>
    </location>
    <ligand>
        <name>ATP</name>
        <dbReference type="ChEBI" id="CHEBI:30616"/>
    </ligand>
</feature>
<comment type="function">
    <text evidence="12 13">Catalyzes the condensation of pantoate with beta-alanine in an ATP-dependent reaction via a pantoyl-adenylate intermediate.</text>
</comment>
<keyword evidence="15" id="KW-1185">Reference proteome</keyword>
<evidence type="ECO:0000313" key="14">
    <source>
        <dbReference type="EMBL" id="QAZ66096.1"/>
    </source>
</evidence>
<evidence type="ECO:0000313" key="15">
    <source>
        <dbReference type="Proteomes" id="UP000293296"/>
    </source>
</evidence>
<protein>
    <recommendedName>
        <fullName evidence="5 13">Pantothenate synthetase</fullName>
        <shortName evidence="13">PS</shortName>
        <ecNumber evidence="4 13">6.3.2.1</ecNumber>
    </recommendedName>
    <alternativeName>
        <fullName evidence="13">Pantoate--beta-alanine ligase</fullName>
    </alternativeName>
    <alternativeName>
        <fullName evidence="13">Pantoate-activating enzyme</fullName>
    </alternativeName>
</protein>
<evidence type="ECO:0000256" key="4">
    <source>
        <dbReference type="ARBA" id="ARBA00012219"/>
    </source>
</evidence>
<dbReference type="GO" id="GO:0015940">
    <property type="term" value="P:pantothenate biosynthetic process"/>
    <property type="evidence" value="ECO:0007669"/>
    <property type="project" value="UniProtKB-UniRule"/>
</dbReference>
<dbReference type="EMBL" id="CP026538">
    <property type="protein sequence ID" value="QAZ66096.1"/>
    <property type="molecule type" value="Genomic_DNA"/>
</dbReference>
<keyword evidence="10 13" id="KW-0067">ATP-binding</keyword>
<feature type="binding site" evidence="13">
    <location>
        <position position="61"/>
    </location>
    <ligand>
        <name>(R)-pantoate</name>
        <dbReference type="ChEBI" id="CHEBI:15980"/>
    </ligand>
</feature>
<name>A0A4P6HHX6_9BACT</name>
<evidence type="ECO:0000256" key="8">
    <source>
        <dbReference type="ARBA" id="ARBA00022655"/>
    </source>
</evidence>
<evidence type="ECO:0000256" key="10">
    <source>
        <dbReference type="ARBA" id="ARBA00022840"/>
    </source>
</evidence>
<evidence type="ECO:0000256" key="6">
    <source>
        <dbReference type="ARBA" id="ARBA00022490"/>
    </source>
</evidence>
<dbReference type="UniPathway" id="UPA00028">
    <property type="reaction ID" value="UER00005"/>
</dbReference>
<dbReference type="HAMAP" id="MF_00158">
    <property type="entry name" value="PanC"/>
    <property type="match status" value="1"/>
</dbReference>
<dbReference type="GO" id="GO:0004592">
    <property type="term" value="F:pantoate-beta-alanine ligase activity"/>
    <property type="evidence" value="ECO:0007669"/>
    <property type="project" value="UniProtKB-UniRule"/>
</dbReference>
<dbReference type="Gene3D" id="3.40.50.620">
    <property type="entry name" value="HUPs"/>
    <property type="match status" value="1"/>
</dbReference>
<dbReference type="RefSeq" id="WP_129349050.1">
    <property type="nucleotide sequence ID" value="NZ_CP026538.1"/>
</dbReference>
<dbReference type="Proteomes" id="UP000293296">
    <property type="component" value="Chromosome"/>
</dbReference>
<comment type="miscellaneous">
    <text evidence="13">The reaction proceeds by a bi uni uni bi ping pong mechanism.</text>
</comment>
<evidence type="ECO:0000256" key="9">
    <source>
        <dbReference type="ARBA" id="ARBA00022741"/>
    </source>
</evidence>
<feature type="binding site" evidence="13">
    <location>
        <begin position="30"/>
        <end position="37"/>
    </location>
    <ligand>
        <name>ATP</name>
        <dbReference type="ChEBI" id="CHEBI:30616"/>
    </ligand>
</feature>
<evidence type="ECO:0000256" key="12">
    <source>
        <dbReference type="ARBA" id="ARBA00055042"/>
    </source>
</evidence>
<dbReference type="InterPro" id="IPR003721">
    <property type="entry name" value="Pantoate_ligase"/>
</dbReference>
<keyword evidence="9 13" id="KW-0547">Nucleotide-binding</keyword>
<proteinExistence type="inferred from homology"/>
<comment type="pathway">
    <text evidence="2 13">Cofactor biosynthesis; (R)-pantothenate biosynthesis; (R)-pantothenate from (R)-pantoate and beta-alanine: step 1/1.</text>
</comment>
<organism evidence="14 15">
    <name type="scientific">Solidesulfovibrio carbinolicus</name>
    <dbReference type="NCBI Taxonomy" id="296842"/>
    <lineage>
        <taxon>Bacteria</taxon>
        <taxon>Pseudomonadati</taxon>
        <taxon>Thermodesulfobacteriota</taxon>
        <taxon>Desulfovibrionia</taxon>
        <taxon>Desulfovibrionales</taxon>
        <taxon>Desulfovibrionaceae</taxon>
        <taxon>Solidesulfovibrio</taxon>
    </lineage>
</organism>